<dbReference type="EMBL" id="JARIHO010000036">
    <property type="protein sequence ID" value="KAJ7330865.1"/>
    <property type="molecule type" value="Genomic_DNA"/>
</dbReference>
<dbReference type="SUPFAM" id="SSF51905">
    <property type="entry name" value="FAD/NAD(P)-binding domain"/>
    <property type="match status" value="1"/>
</dbReference>
<dbReference type="PRINTS" id="PR00419">
    <property type="entry name" value="ADXRDTASE"/>
</dbReference>
<feature type="signal peptide" evidence="4">
    <location>
        <begin position="1"/>
        <end position="19"/>
    </location>
</feature>
<sequence>MAWHKVFIAFLVFPISVSSQSQNQFQTVFKSPAKGQSETEPTFQFHHPIKRAAVVGAGPSGLQATAWLLEHNFTVRLFDRAPHPGGNWQYSEERPVRESYPDRPPGDYYAAIPPQIPTSRYYNEGDDGLTLDFRWREHWRPRPVWYNLFTNSPKVSTELPDVPYGPEVPWVLDRDTIQRHVRSYASHHCLNSNDYCPSKATPSAPPVTSYSTRVERVEKDEESHTWVLTLRRLEWLRESNRILEEWWTETFDAVFLAPGPWASTHVPNIAGLVDWSKAKVGEHYSAYHSHTYRHPERYAGKSVLIVGSSVSASEIARDISPYTDRLIASVRPPKELTIRRKLSLSRFPNATEIVPEIAFFEPLKTHTNGIRNGKIYLINGTVLQGIDEIIFATGYRSSPLYPHNLTTRTPADTLWTGHWAQDPTIAYSVGRTWTLGRYQAYGIAKVWAGKAQLPPLDQTEDGETKPPSMEWFGEDIFRRYITWLNDASLKYGGRFVEAPPIENLEALKYYSVVHFLTANITALEDIGLSSISMGSLKNKDPWNALVDEDDDW</sequence>
<keyword evidence="3" id="KW-0560">Oxidoreductase</keyword>
<keyword evidence="6" id="KW-1185">Reference proteome</keyword>
<dbReference type="Gene3D" id="3.50.50.60">
    <property type="entry name" value="FAD/NAD(P)-binding domain"/>
    <property type="match status" value="2"/>
</dbReference>
<evidence type="ECO:0000256" key="1">
    <source>
        <dbReference type="ARBA" id="ARBA00022630"/>
    </source>
</evidence>
<keyword evidence="1" id="KW-0285">Flavoprotein</keyword>
<dbReference type="InterPro" id="IPR020946">
    <property type="entry name" value="Flavin_mOase-like"/>
</dbReference>
<evidence type="ECO:0000313" key="5">
    <source>
        <dbReference type="EMBL" id="KAJ7330865.1"/>
    </source>
</evidence>
<dbReference type="GO" id="GO:0050661">
    <property type="term" value="F:NADP binding"/>
    <property type="evidence" value="ECO:0007669"/>
    <property type="project" value="InterPro"/>
</dbReference>
<comment type="caution">
    <text evidence="5">The sequence shown here is derived from an EMBL/GenBank/DDBJ whole genome shotgun (WGS) entry which is preliminary data.</text>
</comment>
<evidence type="ECO:0000256" key="4">
    <source>
        <dbReference type="SAM" id="SignalP"/>
    </source>
</evidence>
<dbReference type="AlphaFoldDB" id="A0AAD6ZNZ8"/>
<dbReference type="PANTHER" id="PTHR43539:SF78">
    <property type="entry name" value="FLAVIN-CONTAINING MONOOXYGENASE"/>
    <property type="match status" value="1"/>
</dbReference>
<dbReference type="GO" id="GO:0004499">
    <property type="term" value="F:N,N-dimethylaniline monooxygenase activity"/>
    <property type="evidence" value="ECO:0007669"/>
    <property type="project" value="InterPro"/>
</dbReference>
<evidence type="ECO:0000256" key="3">
    <source>
        <dbReference type="ARBA" id="ARBA00023002"/>
    </source>
</evidence>
<reference evidence="5" key="1">
    <citation type="submission" date="2023-03" db="EMBL/GenBank/DDBJ databases">
        <title>Massive genome expansion in bonnet fungi (Mycena s.s.) driven by repeated elements and novel gene families across ecological guilds.</title>
        <authorList>
            <consortium name="Lawrence Berkeley National Laboratory"/>
            <person name="Harder C.B."/>
            <person name="Miyauchi S."/>
            <person name="Viragh M."/>
            <person name="Kuo A."/>
            <person name="Thoen E."/>
            <person name="Andreopoulos B."/>
            <person name="Lu D."/>
            <person name="Skrede I."/>
            <person name="Drula E."/>
            <person name="Henrissat B."/>
            <person name="Morin E."/>
            <person name="Kohler A."/>
            <person name="Barry K."/>
            <person name="LaButti K."/>
            <person name="Morin E."/>
            <person name="Salamov A."/>
            <person name="Lipzen A."/>
            <person name="Mereny Z."/>
            <person name="Hegedus B."/>
            <person name="Baldrian P."/>
            <person name="Stursova M."/>
            <person name="Weitz H."/>
            <person name="Taylor A."/>
            <person name="Grigoriev I.V."/>
            <person name="Nagy L.G."/>
            <person name="Martin F."/>
            <person name="Kauserud H."/>
        </authorList>
    </citation>
    <scope>NUCLEOTIDE SEQUENCE</scope>
    <source>
        <strain evidence="5">CBHHK002</strain>
    </source>
</reference>
<proteinExistence type="predicted"/>
<dbReference type="GO" id="GO:0050660">
    <property type="term" value="F:flavin adenine dinucleotide binding"/>
    <property type="evidence" value="ECO:0007669"/>
    <property type="project" value="InterPro"/>
</dbReference>
<organism evidence="5 6">
    <name type="scientific">Mycena albidolilacea</name>
    <dbReference type="NCBI Taxonomy" id="1033008"/>
    <lineage>
        <taxon>Eukaryota</taxon>
        <taxon>Fungi</taxon>
        <taxon>Dikarya</taxon>
        <taxon>Basidiomycota</taxon>
        <taxon>Agaricomycotina</taxon>
        <taxon>Agaricomycetes</taxon>
        <taxon>Agaricomycetidae</taxon>
        <taxon>Agaricales</taxon>
        <taxon>Marasmiineae</taxon>
        <taxon>Mycenaceae</taxon>
        <taxon>Mycena</taxon>
    </lineage>
</organism>
<evidence type="ECO:0000313" key="6">
    <source>
        <dbReference type="Proteomes" id="UP001218218"/>
    </source>
</evidence>
<dbReference type="Pfam" id="PF13450">
    <property type="entry name" value="NAD_binding_8"/>
    <property type="match status" value="1"/>
</dbReference>
<dbReference type="Pfam" id="PF00743">
    <property type="entry name" value="FMO-like"/>
    <property type="match status" value="1"/>
</dbReference>
<dbReference type="PANTHER" id="PTHR43539">
    <property type="entry name" value="FLAVIN-BINDING MONOOXYGENASE-LIKE PROTEIN (AFU_ORTHOLOGUE AFUA_4G09220)"/>
    <property type="match status" value="1"/>
</dbReference>
<feature type="chain" id="PRO_5042197518" evidence="4">
    <location>
        <begin position="20"/>
        <end position="552"/>
    </location>
</feature>
<gene>
    <name evidence="5" type="ORF">DFH08DRAFT_881958</name>
</gene>
<dbReference type="InterPro" id="IPR050982">
    <property type="entry name" value="Auxin_biosynth/cation_transpt"/>
</dbReference>
<keyword evidence="2" id="KW-0274">FAD</keyword>
<dbReference type="InterPro" id="IPR036188">
    <property type="entry name" value="FAD/NAD-bd_sf"/>
</dbReference>
<evidence type="ECO:0000256" key="2">
    <source>
        <dbReference type="ARBA" id="ARBA00022827"/>
    </source>
</evidence>
<dbReference type="Proteomes" id="UP001218218">
    <property type="component" value="Unassembled WGS sequence"/>
</dbReference>
<name>A0AAD6ZNZ8_9AGAR</name>
<keyword evidence="4" id="KW-0732">Signal</keyword>
<accession>A0AAD6ZNZ8</accession>
<protein>
    <submittedName>
        <fullName evidence="5">FAD/NAD-P-binding domain-containing protein</fullName>
    </submittedName>
</protein>